<keyword evidence="6 9" id="KW-0539">Nucleus</keyword>
<dbReference type="InterPro" id="IPR009057">
    <property type="entry name" value="Homeodomain-like_sf"/>
</dbReference>
<feature type="coiled-coil region" evidence="12">
    <location>
        <begin position="99"/>
        <end position="151"/>
    </location>
</feature>
<dbReference type="InterPro" id="IPR045224">
    <property type="entry name" value="HDZip_class_I_plant"/>
</dbReference>
<keyword evidence="4 9" id="KW-0371">Homeobox</keyword>
<comment type="function">
    <text evidence="8">Probable transcription factor.</text>
</comment>
<dbReference type="AlphaFoldDB" id="A0AAV1E972"/>
<dbReference type="EMBL" id="OX459125">
    <property type="protein sequence ID" value="CAI9116237.1"/>
    <property type="molecule type" value="Genomic_DNA"/>
</dbReference>
<dbReference type="PANTHER" id="PTHR24326">
    <property type="entry name" value="HOMEOBOX-LEUCINE ZIPPER PROTEIN"/>
    <property type="match status" value="1"/>
</dbReference>
<evidence type="ECO:0000313" key="15">
    <source>
        <dbReference type="Proteomes" id="UP001161247"/>
    </source>
</evidence>
<evidence type="ECO:0000256" key="1">
    <source>
        <dbReference type="ARBA" id="ARBA00004123"/>
    </source>
</evidence>
<keyword evidence="5 11" id="KW-0804">Transcription</keyword>
<protein>
    <recommendedName>
        <fullName evidence="11">Homeobox-leucine zipper protein</fullName>
    </recommendedName>
    <alternativeName>
        <fullName evidence="11">HD-ZIP protein</fullName>
    </alternativeName>
    <alternativeName>
        <fullName evidence="11">Homeodomain transcription factor</fullName>
    </alternativeName>
</protein>
<dbReference type="CDD" id="cd00086">
    <property type="entry name" value="homeodomain"/>
    <property type="match status" value="1"/>
</dbReference>
<dbReference type="GO" id="GO:0000981">
    <property type="term" value="F:DNA-binding transcription factor activity, RNA polymerase II-specific"/>
    <property type="evidence" value="ECO:0007669"/>
    <property type="project" value="UniProtKB-UniRule"/>
</dbReference>
<sequence>MNRPMYVDSPDKNMKDSMGYSNDFQAMLDGLDDEDGIEVINCSGKKRRLSIDQVQALERIFEVDNKLDPERKIKLAQELGLQPRQVAIWFQNRRARWKTKQLERDYHLLKANYEALQLSYSKVEQEKQGLVAELKDLKEKLGEENAETKQSSPNLVTEGLMYENHHHHEVYRNTNLCASEKNNNVGKIDFKEGFSDSDSSGGVLNEDRNGGNNLNVQLISSYPMTYNNSTNNGGLDHSAAFSLSVSAPPVYHPHLLDSRDGMVKDYHHHQQYVKMDEPNQFSVDHVDSSCNFFSVDQAPVFWYCSDPRNQ</sequence>
<proteinExistence type="inferred from homology"/>
<evidence type="ECO:0000313" key="14">
    <source>
        <dbReference type="EMBL" id="CAI9116237.1"/>
    </source>
</evidence>
<dbReference type="InterPro" id="IPR000047">
    <property type="entry name" value="HTH_motif"/>
</dbReference>
<dbReference type="Gene3D" id="1.10.10.60">
    <property type="entry name" value="Homeodomain-like"/>
    <property type="match status" value="1"/>
</dbReference>
<evidence type="ECO:0000256" key="5">
    <source>
        <dbReference type="ARBA" id="ARBA00023163"/>
    </source>
</evidence>
<gene>
    <name evidence="14" type="ORF">OLC1_LOCUS22591</name>
</gene>
<dbReference type="GO" id="GO:0043565">
    <property type="term" value="F:sequence-specific DNA binding"/>
    <property type="evidence" value="ECO:0007669"/>
    <property type="project" value="InterPro"/>
</dbReference>
<dbReference type="SUPFAM" id="SSF46689">
    <property type="entry name" value="Homeodomain-like"/>
    <property type="match status" value="1"/>
</dbReference>
<feature type="DNA-binding region" description="Homeobox" evidence="9">
    <location>
        <begin position="47"/>
        <end position="101"/>
    </location>
</feature>
<comment type="similarity">
    <text evidence="7 11">Belongs to the HD-ZIP homeobox family. Class I subfamily.</text>
</comment>
<dbReference type="Proteomes" id="UP001161247">
    <property type="component" value="Chromosome 8"/>
</dbReference>
<evidence type="ECO:0000256" key="9">
    <source>
        <dbReference type="PROSITE-ProRule" id="PRU00108"/>
    </source>
</evidence>
<keyword evidence="3 9" id="KW-0238">DNA-binding</keyword>
<evidence type="ECO:0000256" key="8">
    <source>
        <dbReference type="ARBA" id="ARBA00037260"/>
    </source>
</evidence>
<dbReference type="SMART" id="SM00389">
    <property type="entry name" value="HOX"/>
    <property type="match status" value="1"/>
</dbReference>
<dbReference type="InterPro" id="IPR017970">
    <property type="entry name" value="Homeobox_CS"/>
</dbReference>
<evidence type="ECO:0000256" key="7">
    <source>
        <dbReference type="ARBA" id="ARBA00025748"/>
    </source>
</evidence>
<name>A0AAV1E972_OLDCO</name>
<dbReference type="PROSITE" id="PS00027">
    <property type="entry name" value="HOMEOBOX_1"/>
    <property type="match status" value="1"/>
</dbReference>
<evidence type="ECO:0000256" key="11">
    <source>
        <dbReference type="RuleBase" id="RU369038"/>
    </source>
</evidence>
<comment type="subcellular location">
    <subcellularLocation>
        <location evidence="1 9 10">Nucleus</location>
    </subcellularLocation>
</comment>
<evidence type="ECO:0000256" key="4">
    <source>
        <dbReference type="ARBA" id="ARBA00023155"/>
    </source>
</evidence>
<evidence type="ECO:0000256" key="3">
    <source>
        <dbReference type="ARBA" id="ARBA00023125"/>
    </source>
</evidence>
<dbReference type="Pfam" id="PF02183">
    <property type="entry name" value="HALZ"/>
    <property type="match status" value="1"/>
</dbReference>
<dbReference type="InterPro" id="IPR003106">
    <property type="entry name" value="Leu_zip_homeo"/>
</dbReference>
<feature type="domain" description="Homeobox" evidence="13">
    <location>
        <begin position="45"/>
        <end position="100"/>
    </location>
</feature>
<evidence type="ECO:0000259" key="13">
    <source>
        <dbReference type="PROSITE" id="PS50071"/>
    </source>
</evidence>
<reference evidence="14" key="1">
    <citation type="submission" date="2023-03" db="EMBL/GenBank/DDBJ databases">
        <authorList>
            <person name="Julca I."/>
        </authorList>
    </citation>
    <scope>NUCLEOTIDE SEQUENCE</scope>
</reference>
<keyword evidence="12" id="KW-0175">Coiled coil</keyword>
<comment type="function">
    <text evidence="11">Transcription factor.</text>
</comment>
<organism evidence="14 15">
    <name type="scientific">Oldenlandia corymbosa var. corymbosa</name>
    <dbReference type="NCBI Taxonomy" id="529605"/>
    <lineage>
        <taxon>Eukaryota</taxon>
        <taxon>Viridiplantae</taxon>
        <taxon>Streptophyta</taxon>
        <taxon>Embryophyta</taxon>
        <taxon>Tracheophyta</taxon>
        <taxon>Spermatophyta</taxon>
        <taxon>Magnoliopsida</taxon>
        <taxon>eudicotyledons</taxon>
        <taxon>Gunneridae</taxon>
        <taxon>Pentapetalae</taxon>
        <taxon>asterids</taxon>
        <taxon>lamiids</taxon>
        <taxon>Gentianales</taxon>
        <taxon>Rubiaceae</taxon>
        <taxon>Rubioideae</taxon>
        <taxon>Spermacoceae</taxon>
        <taxon>Hedyotis-Oldenlandia complex</taxon>
        <taxon>Oldenlandia</taxon>
    </lineage>
</organism>
<dbReference type="Pfam" id="PF00046">
    <property type="entry name" value="Homeodomain"/>
    <property type="match status" value="1"/>
</dbReference>
<evidence type="ECO:0000256" key="10">
    <source>
        <dbReference type="RuleBase" id="RU000682"/>
    </source>
</evidence>
<evidence type="ECO:0000256" key="12">
    <source>
        <dbReference type="SAM" id="Coils"/>
    </source>
</evidence>
<dbReference type="PROSITE" id="PS50071">
    <property type="entry name" value="HOMEOBOX_2"/>
    <property type="match status" value="1"/>
</dbReference>
<dbReference type="GO" id="GO:0005634">
    <property type="term" value="C:nucleus"/>
    <property type="evidence" value="ECO:0007669"/>
    <property type="project" value="UniProtKB-SubCell"/>
</dbReference>
<dbReference type="PRINTS" id="PR00031">
    <property type="entry name" value="HTHREPRESSR"/>
</dbReference>
<keyword evidence="2 11" id="KW-0805">Transcription regulation</keyword>
<evidence type="ECO:0000256" key="2">
    <source>
        <dbReference type="ARBA" id="ARBA00023015"/>
    </source>
</evidence>
<dbReference type="FunFam" id="1.10.10.60:FF:000242">
    <property type="entry name" value="Homeobox-leucine zipper protein HOX13"/>
    <property type="match status" value="1"/>
</dbReference>
<dbReference type="GO" id="GO:0045893">
    <property type="term" value="P:positive regulation of DNA-templated transcription"/>
    <property type="evidence" value="ECO:0007669"/>
    <property type="project" value="TreeGrafter"/>
</dbReference>
<dbReference type="PANTHER" id="PTHR24326:SF616">
    <property type="entry name" value="HOMEOBOX-LEUCINE ZIPPER PROTEIN"/>
    <property type="match status" value="1"/>
</dbReference>
<accession>A0AAV1E972</accession>
<dbReference type="InterPro" id="IPR001356">
    <property type="entry name" value="HD"/>
</dbReference>
<keyword evidence="15" id="KW-1185">Reference proteome</keyword>
<evidence type="ECO:0000256" key="6">
    <source>
        <dbReference type="ARBA" id="ARBA00023242"/>
    </source>
</evidence>